<name>A0A8T2V2Y1_CERRI</name>
<feature type="transmembrane region" description="Helical" evidence="2">
    <location>
        <begin position="21"/>
        <end position="44"/>
    </location>
</feature>
<dbReference type="AlphaFoldDB" id="A0A8T2V2Y1"/>
<evidence type="ECO:0008006" key="5">
    <source>
        <dbReference type="Google" id="ProtNLM"/>
    </source>
</evidence>
<feature type="region of interest" description="Disordered" evidence="1">
    <location>
        <begin position="374"/>
        <end position="424"/>
    </location>
</feature>
<feature type="compositionally biased region" description="Basic residues" evidence="1">
    <location>
        <begin position="394"/>
        <end position="403"/>
    </location>
</feature>
<feature type="compositionally biased region" description="Polar residues" evidence="1">
    <location>
        <begin position="286"/>
        <end position="295"/>
    </location>
</feature>
<keyword evidence="2" id="KW-0472">Membrane</keyword>
<keyword evidence="4" id="KW-1185">Reference proteome</keyword>
<evidence type="ECO:0000313" key="3">
    <source>
        <dbReference type="EMBL" id="KAH7438579.1"/>
    </source>
</evidence>
<feature type="compositionally biased region" description="Polar residues" evidence="1">
    <location>
        <begin position="331"/>
        <end position="355"/>
    </location>
</feature>
<dbReference type="EMBL" id="CM035409">
    <property type="protein sequence ID" value="KAH7438579.1"/>
    <property type="molecule type" value="Genomic_DNA"/>
</dbReference>
<keyword evidence="2" id="KW-0812">Transmembrane</keyword>
<feature type="compositionally biased region" description="Polar residues" evidence="1">
    <location>
        <begin position="265"/>
        <end position="276"/>
    </location>
</feature>
<accession>A0A8T2V2Y1</accession>
<evidence type="ECO:0000256" key="1">
    <source>
        <dbReference type="SAM" id="MobiDB-lite"/>
    </source>
</evidence>
<keyword evidence="2" id="KW-1133">Transmembrane helix</keyword>
<feature type="compositionally biased region" description="Polar residues" evidence="1">
    <location>
        <begin position="374"/>
        <end position="393"/>
    </location>
</feature>
<evidence type="ECO:0000313" key="4">
    <source>
        <dbReference type="Proteomes" id="UP000825935"/>
    </source>
</evidence>
<dbReference type="Proteomes" id="UP000825935">
    <property type="component" value="Chromosome 4"/>
</dbReference>
<feature type="region of interest" description="Disordered" evidence="1">
    <location>
        <begin position="263"/>
        <end position="355"/>
    </location>
</feature>
<gene>
    <name evidence="3" type="ORF">KP509_04G021500</name>
</gene>
<proteinExistence type="predicted"/>
<evidence type="ECO:0000256" key="2">
    <source>
        <dbReference type="SAM" id="Phobius"/>
    </source>
</evidence>
<reference evidence="3" key="1">
    <citation type="submission" date="2021-08" db="EMBL/GenBank/DDBJ databases">
        <title>WGS assembly of Ceratopteris richardii.</title>
        <authorList>
            <person name="Marchant D.B."/>
            <person name="Chen G."/>
            <person name="Jenkins J."/>
            <person name="Shu S."/>
            <person name="Leebens-Mack J."/>
            <person name="Grimwood J."/>
            <person name="Schmutz J."/>
            <person name="Soltis P."/>
            <person name="Soltis D."/>
            <person name="Chen Z.-H."/>
        </authorList>
    </citation>
    <scope>NUCLEOTIDE SEQUENCE</scope>
    <source>
        <strain evidence="3">Whitten #5841</strain>
        <tissue evidence="3">Leaf</tissue>
    </source>
</reference>
<organism evidence="3 4">
    <name type="scientific">Ceratopteris richardii</name>
    <name type="common">Triangle waterfern</name>
    <dbReference type="NCBI Taxonomy" id="49495"/>
    <lineage>
        <taxon>Eukaryota</taxon>
        <taxon>Viridiplantae</taxon>
        <taxon>Streptophyta</taxon>
        <taxon>Embryophyta</taxon>
        <taxon>Tracheophyta</taxon>
        <taxon>Polypodiopsida</taxon>
        <taxon>Polypodiidae</taxon>
        <taxon>Polypodiales</taxon>
        <taxon>Pteridineae</taxon>
        <taxon>Pteridaceae</taxon>
        <taxon>Parkerioideae</taxon>
        <taxon>Ceratopteris</taxon>
    </lineage>
</organism>
<comment type="caution">
    <text evidence="3">The sequence shown here is derived from an EMBL/GenBank/DDBJ whole genome shotgun (WGS) entry which is preliminary data.</text>
</comment>
<feature type="transmembrane region" description="Helical" evidence="2">
    <location>
        <begin position="64"/>
        <end position="84"/>
    </location>
</feature>
<protein>
    <recommendedName>
        <fullName evidence="5">DUF4408 domain-containing protein</fullName>
    </recommendedName>
</protein>
<sequence>MESALTLQSSFTPGANYRKPFLIAYITRPILLYLLIPTFCLLAHSKLWTVLPRLAEPPLEYLCLLLSPSLLFILTNVIIGTLLIRALSPRSSDVSSSLSNIKSSGFLAERFGYDSTDHITGYSEHSTADFVLNGPSHPDYLLGWDVYGRSKLIPPLINHGHTCVHSVDTERREMYEDHDLLIMQSPLGCELLGQQPIKSSLDISSLSSTMAVESHIIDSSIRISQENLAEQKEPAGSPTFYREDQQINSMNIQSSPSCERLCRTGVSQASSHQRPPSRSCKKTHTESIASETAEGQHSLRRPPSSPRLQQSSKIGNAVSIEDGSSGKANRHSSGSSKPRDLQVSQSVKHQQNIPCSESMNSAVTISCHAGLEGSTRTTNSEHVSGSSVDNASSHTRKNHRKNSKKTDIDLTLPPPLVTSHTNMQRTQSLNNISTPEEDRPVCSTVHEVKRSPSLSESLDMLSNDEANKIFSDFIAHRLSVMKKETCINSYAMPRKV</sequence>